<dbReference type="OrthoDB" id="9802846at2"/>
<dbReference type="RefSeq" id="WP_132922557.1">
    <property type="nucleotide sequence ID" value="NZ_SJOI01000001.1"/>
</dbReference>
<evidence type="ECO:0000313" key="2">
    <source>
        <dbReference type="EMBL" id="TCL03714.1"/>
    </source>
</evidence>
<dbReference type="InterPro" id="IPR007048">
    <property type="entry name" value="IraD/Gp25-like"/>
</dbReference>
<proteinExistence type="predicted"/>
<organism evidence="2 3">
    <name type="scientific">Sodalis ligni</name>
    <dbReference type="NCBI Taxonomy" id="2697027"/>
    <lineage>
        <taxon>Bacteria</taxon>
        <taxon>Pseudomonadati</taxon>
        <taxon>Pseudomonadota</taxon>
        <taxon>Gammaproteobacteria</taxon>
        <taxon>Enterobacterales</taxon>
        <taxon>Bruguierivoracaceae</taxon>
        <taxon>Sodalis</taxon>
    </lineage>
</organism>
<dbReference type="EMBL" id="SJOI01000001">
    <property type="protein sequence ID" value="TCL03714.1"/>
    <property type="molecule type" value="Genomic_DNA"/>
</dbReference>
<dbReference type="Pfam" id="PF04965">
    <property type="entry name" value="GPW_gp25"/>
    <property type="match status" value="1"/>
</dbReference>
<keyword evidence="3" id="KW-1185">Reference proteome</keyword>
<feature type="domain" description="IraD/Gp25-like" evidence="1">
    <location>
        <begin position="21"/>
        <end position="96"/>
    </location>
</feature>
<dbReference type="SUPFAM" id="SSF160719">
    <property type="entry name" value="gpW/gp25-like"/>
    <property type="match status" value="1"/>
</dbReference>
<dbReference type="Proteomes" id="UP000294555">
    <property type="component" value="Unassembled WGS sequence"/>
</dbReference>
<name>A0A4R1N8P2_9GAMM</name>
<comment type="caution">
    <text evidence="2">The sequence shown here is derived from an EMBL/GenBank/DDBJ whole genome shotgun (WGS) entry which is preliminary data.</text>
</comment>
<accession>A0A4R1N8P2</accession>
<protein>
    <recommendedName>
        <fullName evidence="1">IraD/Gp25-like domain-containing protein</fullName>
    </recommendedName>
</protein>
<evidence type="ECO:0000259" key="1">
    <source>
        <dbReference type="Pfam" id="PF04965"/>
    </source>
</evidence>
<reference evidence="2 3" key="1">
    <citation type="submission" date="2019-02" db="EMBL/GenBank/DDBJ databases">
        <title>Investigation of anaerobic lignin degradation for improved lignocellulosic biofuels.</title>
        <authorList>
            <person name="Deangelis K."/>
        </authorList>
    </citation>
    <scope>NUCLEOTIDE SEQUENCE [LARGE SCALE GENOMIC DNA]</scope>
    <source>
        <strain evidence="2 3">159R</strain>
    </source>
</reference>
<evidence type="ECO:0000313" key="3">
    <source>
        <dbReference type="Proteomes" id="UP000294555"/>
    </source>
</evidence>
<gene>
    <name evidence="2" type="ORF">EZJ58_1793</name>
</gene>
<sequence>MNNATYLGMNRDNGRTLTDIDHIRQSVADILVTPVGSRPMRRAYGSLLSELIDQPQNAALRLQIMAVCYSAILRWEPRIALSGITFATTYDGKMVVELSGNTVSPQADISLSIPVS</sequence>
<dbReference type="AlphaFoldDB" id="A0A4R1N8P2"/>
<dbReference type="Gene3D" id="3.10.450.40">
    <property type="match status" value="1"/>
</dbReference>